<organism evidence="1 2">
    <name type="scientific">Rhodopirellula europaea SH398</name>
    <dbReference type="NCBI Taxonomy" id="1263868"/>
    <lineage>
        <taxon>Bacteria</taxon>
        <taxon>Pseudomonadati</taxon>
        <taxon>Planctomycetota</taxon>
        <taxon>Planctomycetia</taxon>
        <taxon>Pirellulales</taxon>
        <taxon>Pirellulaceae</taxon>
        <taxon>Rhodopirellula</taxon>
    </lineage>
</organism>
<reference evidence="1 2" key="1">
    <citation type="journal article" date="2013" name="Mar. Genomics">
        <title>Expression of sulfatases in Rhodopirellula baltica and the diversity of sulfatases in the genus Rhodopirellula.</title>
        <authorList>
            <person name="Wegner C.E."/>
            <person name="Richter-Heitmann T."/>
            <person name="Klindworth A."/>
            <person name="Klockow C."/>
            <person name="Richter M."/>
            <person name="Achstetter T."/>
            <person name="Glockner F.O."/>
            <person name="Harder J."/>
        </authorList>
    </citation>
    <scope>NUCLEOTIDE SEQUENCE [LARGE SCALE GENOMIC DNA]</scope>
    <source>
        <strain evidence="1 2">SH398</strain>
    </source>
</reference>
<name>M5S7J3_9BACT</name>
<evidence type="ECO:0000313" key="2">
    <source>
        <dbReference type="Proteomes" id="UP000011996"/>
    </source>
</evidence>
<evidence type="ECO:0000313" key="1">
    <source>
        <dbReference type="EMBL" id="EMI27426.1"/>
    </source>
</evidence>
<accession>M5S7J3</accession>
<sequence length="54" mass="6224">MNRFLGVRHFIRRLSVIDQADRPSLKRRPSALDRVDWHPAIAPVYTGIGHGKMD</sequence>
<dbReference type="PATRIC" id="fig|1263868.3.peg.1978"/>
<gene>
    <name evidence="1" type="ORF">RESH_01828</name>
</gene>
<protein>
    <submittedName>
        <fullName evidence="1">Uncharacterized protein</fullName>
    </submittedName>
</protein>
<proteinExistence type="predicted"/>
<dbReference type="AlphaFoldDB" id="M5S7J3"/>
<comment type="caution">
    <text evidence="1">The sequence shown here is derived from an EMBL/GenBank/DDBJ whole genome shotgun (WGS) entry which is preliminary data.</text>
</comment>
<dbReference type="EMBL" id="ANOF01000063">
    <property type="protein sequence ID" value="EMI27426.1"/>
    <property type="molecule type" value="Genomic_DNA"/>
</dbReference>
<dbReference type="RefSeq" id="WP_008665520.1">
    <property type="nucleotide sequence ID" value="NZ_ANOF01000063.1"/>
</dbReference>
<dbReference type="STRING" id="1263868.RESH_01828"/>
<dbReference type="Proteomes" id="UP000011996">
    <property type="component" value="Unassembled WGS sequence"/>
</dbReference>